<dbReference type="GO" id="GO:0008483">
    <property type="term" value="F:transaminase activity"/>
    <property type="evidence" value="ECO:0007669"/>
    <property type="project" value="UniProtKB-KW"/>
</dbReference>
<sequence>MISSSSLSQVVLNELLTMWGEDGLRSHIQQLRSYYKAQRDAFITSASIYLSGTRCVGYQEDDTPTGTREEGHVNTWTRIHGGFL</sequence>
<proteinExistence type="predicted"/>
<evidence type="ECO:0000313" key="2">
    <source>
        <dbReference type="Proteomes" id="UP000747542"/>
    </source>
</evidence>
<dbReference type="AlphaFoldDB" id="A0A8J5MKY2"/>
<gene>
    <name evidence="1" type="primary">AADAT-L4</name>
    <name evidence="1" type="ORF">Hamer_G015647</name>
</gene>
<organism evidence="1 2">
    <name type="scientific">Homarus americanus</name>
    <name type="common">American lobster</name>
    <dbReference type="NCBI Taxonomy" id="6706"/>
    <lineage>
        <taxon>Eukaryota</taxon>
        <taxon>Metazoa</taxon>
        <taxon>Ecdysozoa</taxon>
        <taxon>Arthropoda</taxon>
        <taxon>Crustacea</taxon>
        <taxon>Multicrustacea</taxon>
        <taxon>Malacostraca</taxon>
        <taxon>Eumalacostraca</taxon>
        <taxon>Eucarida</taxon>
        <taxon>Decapoda</taxon>
        <taxon>Pleocyemata</taxon>
        <taxon>Astacidea</taxon>
        <taxon>Nephropoidea</taxon>
        <taxon>Nephropidae</taxon>
        <taxon>Homarus</taxon>
    </lineage>
</organism>
<protein>
    <submittedName>
        <fullName evidence="1">Kynurenine/alpha-aminoadipate aminotransferase-like 4</fullName>
    </submittedName>
</protein>
<dbReference type="EMBL" id="JAHLQT010043233">
    <property type="protein sequence ID" value="KAG7155045.1"/>
    <property type="molecule type" value="Genomic_DNA"/>
</dbReference>
<dbReference type="Proteomes" id="UP000747542">
    <property type="component" value="Unassembled WGS sequence"/>
</dbReference>
<name>A0A8J5MKY2_HOMAM</name>
<keyword evidence="2" id="KW-1185">Reference proteome</keyword>
<dbReference type="Gene3D" id="3.40.640.10">
    <property type="entry name" value="Type I PLP-dependent aspartate aminotransferase-like (Major domain)"/>
    <property type="match status" value="1"/>
</dbReference>
<reference evidence="1" key="1">
    <citation type="journal article" date="2021" name="Sci. Adv.">
        <title>The American lobster genome reveals insights on longevity, neural, and immune adaptations.</title>
        <authorList>
            <person name="Polinski J.M."/>
            <person name="Zimin A.V."/>
            <person name="Clark K.F."/>
            <person name="Kohn A.B."/>
            <person name="Sadowski N."/>
            <person name="Timp W."/>
            <person name="Ptitsyn A."/>
            <person name="Khanna P."/>
            <person name="Romanova D.Y."/>
            <person name="Williams P."/>
            <person name="Greenwood S.J."/>
            <person name="Moroz L.L."/>
            <person name="Walt D.R."/>
            <person name="Bodnar A.G."/>
        </authorList>
    </citation>
    <scope>NUCLEOTIDE SEQUENCE</scope>
    <source>
        <strain evidence="1">GMGI-L3</strain>
    </source>
</reference>
<comment type="caution">
    <text evidence="1">The sequence shown here is derived from an EMBL/GenBank/DDBJ whole genome shotgun (WGS) entry which is preliminary data.</text>
</comment>
<dbReference type="InterPro" id="IPR015421">
    <property type="entry name" value="PyrdxlP-dep_Trfase_major"/>
</dbReference>
<accession>A0A8J5MKY2</accession>
<evidence type="ECO:0000313" key="1">
    <source>
        <dbReference type="EMBL" id="KAG7155045.1"/>
    </source>
</evidence>
<keyword evidence="1" id="KW-0032">Aminotransferase</keyword>
<keyword evidence="1" id="KW-0808">Transferase</keyword>